<dbReference type="AlphaFoldDB" id="A0A9X1XFK6"/>
<protein>
    <submittedName>
        <fullName evidence="1">DUF945 family protein</fullName>
    </submittedName>
</protein>
<evidence type="ECO:0000313" key="2">
    <source>
        <dbReference type="Proteomes" id="UP001139559"/>
    </source>
</evidence>
<sequence>MNQLKKMGAIGGSILLVLCWPLAVGQVGQNVITDGVTHLGNDFLSAEIVDYDRGYLSSNVQTRYTLQDPELIAQFQADNLPTEFVVNSAVSHGLLSLTAHSSLQDTEFPLTIDTVTQLNGNTDYSIDLASWYYKTQDGEELAISVSPSSIKGDVSVLGQLTYQLDMPSIELDFSTGEKIVLSGIEGQGQGKQDNGFWLGDQSISIERFAVSSTATSSAEIEFTQGHYHFSSELNEEQSRLNSNHVVNIGSMLTPDGVVEEFKMDFSMGDIDSVAFESLMSMYQSNPIMTENEIAQAIPYVESLFSKGFYLAMNTMSLKVGQGEFESQWKISIPEGTNDISQDPGKILPAMTGNLNTYFSNQLVTDFPFIKQGIDEAIVMEMMEQTERGYRINVELKNANIVFSSGQEIPLMALLMPMLMQ</sequence>
<gene>
    <name evidence="1" type="ORF">KP803_01205</name>
</gene>
<organism evidence="1 2">
    <name type="scientific">Vibrio amylolyticus</name>
    <dbReference type="NCBI Taxonomy" id="2847292"/>
    <lineage>
        <taxon>Bacteria</taxon>
        <taxon>Pseudomonadati</taxon>
        <taxon>Pseudomonadota</taxon>
        <taxon>Gammaproteobacteria</taxon>
        <taxon>Vibrionales</taxon>
        <taxon>Vibrionaceae</taxon>
        <taxon>Vibrio</taxon>
    </lineage>
</organism>
<name>A0A9X1XFK6_9VIBR</name>
<dbReference type="InterPro" id="IPR010352">
    <property type="entry name" value="DUF945"/>
</dbReference>
<comment type="caution">
    <text evidence="1">The sequence shown here is derived from an EMBL/GenBank/DDBJ whole genome shotgun (WGS) entry which is preliminary data.</text>
</comment>
<accession>A0A9X1XFK6</accession>
<proteinExistence type="predicted"/>
<dbReference type="RefSeq" id="WP_248007005.1">
    <property type="nucleotide sequence ID" value="NZ_JAJHVV010000001.1"/>
</dbReference>
<dbReference type="EMBL" id="JAJHVV010000001">
    <property type="protein sequence ID" value="MCK6261886.1"/>
    <property type="molecule type" value="Genomic_DNA"/>
</dbReference>
<dbReference type="Pfam" id="PF06097">
    <property type="entry name" value="DUF945"/>
    <property type="match status" value="1"/>
</dbReference>
<dbReference type="Proteomes" id="UP001139559">
    <property type="component" value="Unassembled WGS sequence"/>
</dbReference>
<evidence type="ECO:0000313" key="1">
    <source>
        <dbReference type="EMBL" id="MCK6261886.1"/>
    </source>
</evidence>
<keyword evidence="2" id="KW-1185">Reference proteome</keyword>
<reference evidence="1" key="1">
    <citation type="submission" date="2021-11" db="EMBL/GenBank/DDBJ databases">
        <title>Vibrio ZSDE26 sp. nov. and Vibrio ZSDZ34 sp. nov., isolated from coastal seawater in Qingdao.</title>
        <authorList>
            <person name="Zhang P."/>
        </authorList>
    </citation>
    <scope>NUCLEOTIDE SEQUENCE</scope>
    <source>
        <strain evidence="1">ZSDE26</strain>
    </source>
</reference>